<name>A0ABN8LVY8_9CNID</name>
<feature type="coiled-coil region" evidence="1">
    <location>
        <begin position="288"/>
        <end position="322"/>
    </location>
</feature>
<feature type="compositionally biased region" description="Basic residues" evidence="2">
    <location>
        <begin position="61"/>
        <end position="72"/>
    </location>
</feature>
<evidence type="ECO:0000256" key="2">
    <source>
        <dbReference type="SAM" id="MobiDB-lite"/>
    </source>
</evidence>
<feature type="coiled-coil region" evidence="1">
    <location>
        <begin position="360"/>
        <end position="399"/>
    </location>
</feature>
<sequence length="426" mass="48254">MPHLKVNVNGKRYTISGINRGTCSKQILCALAKVDAELQTSKTLQEKYYSTDSVSDDQRGRVRHSHGSKKTSKREEKCTTCMELARTVKGGEKRGNPRKARSVKRTIELDSKGIQTSNGMLETLGKTVECKKDCLPTQHKRAGLKAQVLEAGSQTLKEFNRNDVEANTLMDENKQTKCVDDQSKDTDHDTGISELHSDSSFETTQVLHYNEKANDKIPLNHENRTGVKCASTNTDPMEPANSPHSSMRGREQHSSVDDFIVAQLLGSETDVENDEECSCRCIYVDSDSEELQDEIGKIRGELKLTEAKIADQNKMIESLNALIKADQRNSKEEFNEDIFRGDVNDDNSKRIDELKQSIKLSNQLYDYQKLETQANALELERVESQIRRKRWHVESLLKELRSVKKNSLTKSGLEKPFYHRNEGTLV</sequence>
<keyword evidence="1" id="KW-0175">Coiled coil</keyword>
<evidence type="ECO:0000256" key="1">
    <source>
        <dbReference type="SAM" id="Coils"/>
    </source>
</evidence>
<protein>
    <submittedName>
        <fullName evidence="3">Uncharacterized protein</fullName>
    </submittedName>
</protein>
<comment type="caution">
    <text evidence="3">The sequence shown here is derived from an EMBL/GenBank/DDBJ whole genome shotgun (WGS) entry which is preliminary data.</text>
</comment>
<keyword evidence="4" id="KW-1185">Reference proteome</keyword>
<reference evidence="3 4" key="1">
    <citation type="submission" date="2022-05" db="EMBL/GenBank/DDBJ databases">
        <authorList>
            <consortium name="Genoscope - CEA"/>
            <person name="William W."/>
        </authorList>
    </citation>
    <scope>NUCLEOTIDE SEQUENCE [LARGE SCALE GENOMIC DNA]</scope>
</reference>
<feature type="region of interest" description="Disordered" evidence="2">
    <location>
        <begin position="49"/>
        <end position="74"/>
    </location>
</feature>
<gene>
    <name evidence="3" type="ORF">PEVE_00006389</name>
</gene>
<evidence type="ECO:0000313" key="3">
    <source>
        <dbReference type="EMBL" id="CAH3020262.1"/>
    </source>
</evidence>
<dbReference type="Proteomes" id="UP001159427">
    <property type="component" value="Unassembled WGS sequence"/>
</dbReference>
<organism evidence="3 4">
    <name type="scientific">Porites evermanni</name>
    <dbReference type="NCBI Taxonomy" id="104178"/>
    <lineage>
        <taxon>Eukaryota</taxon>
        <taxon>Metazoa</taxon>
        <taxon>Cnidaria</taxon>
        <taxon>Anthozoa</taxon>
        <taxon>Hexacorallia</taxon>
        <taxon>Scleractinia</taxon>
        <taxon>Fungiina</taxon>
        <taxon>Poritidae</taxon>
        <taxon>Porites</taxon>
    </lineage>
</organism>
<dbReference type="EMBL" id="CALNXI010000141">
    <property type="protein sequence ID" value="CAH3020262.1"/>
    <property type="molecule type" value="Genomic_DNA"/>
</dbReference>
<proteinExistence type="predicted"/>
<accession>A0ABN8LVY8</accession>
<evidence type="ECO:0000313" key="4">
    <source>
        <dbReference type="Proteomes" id="UP001159427"/>
    </source>
</evidence>
<feature type="region of interest" description="Disordered" evidence="2">
    <location>
        <begin position="175"/>
        <end position="195"/>
    </location>
</feature>
<feature type="region of interest" description="Disordered" evidence="2">
    <location>
        <begin position="230"/>
        <end position="250"/>
    </location>
</feature>